<proteinExistence type="inferred from homology"/>
<keyword evidence="5 7" id="KW-1133">Transmembrane helix</keyword>
<evidence type="ECO:0000256" key="5">
    <source>
        <dbReference type="ARBA" id="ARBA00022989"/>
    </source>
</evidence>
<dbReference type="Pfam" id="PF09335">
    <property type="entry name" value="VTT_dom"/>
    <property type="match status" value="1"/>
</dbReference>
<dbReference type="Proteomes" id="UP000199019">
    <property type="component" value="Unassembled WGS sequence"/>
</dbReference>
<accession>A0A1H9V3V0</accession>
<feature type="region of interest" description="Disordered" evidence="8">
    <location>
        <begin position="210"/>
        <end position="243"/>
    </location>
</feature>
<evidence type="ECO:0000259" key="9">
    <source>
        <dbReference type="Pfam" id="PF09335"/>
    </source>
</evidence>
<comment type="subcellular location">
    <subcellularLocation>
        <location evidence="1 7">Cell membrane</location>
        <topology evidence="1 7">Multi-pass membrane protein</topology>
    </subcellularLocation>
</comment>
<evidence type="ECO:0000256" key="6">
    <source>
        <dbReference type="ARBA" id="ARBA00023136"/>
    </source>
</evidence>
<dbReference type="PANTHER" id="PTHR30353">
    <property type="entry name" value="INNER MEMBRANE PROTEIN DEDA-RELATED"/>
    <property type="match status" value="1"/>
</dbReference>
<evidence type="ECO:0000313" key="10">
    <source>
        <dbReference type="EMBL" id="SES16249.1"/>
    </source>
</evidence>
<keyword evidence="6 7" id="KW-0472">Membrane</keyword>
<dbReference type="STRING" id="587636.SAMN05216199_2278"/>
<feature type="transmembrane region" description="Helical" evidence="7">
    <location>
        <begin position="186"/>
        <end position="206"/>
    </location>
</feature>
<dbReference type="EMBL" id="FOHB01000003">
    <property type="protein sequence ID" value="SES16249.1"/>
    <property type="molecule type" value="Genomic_DNA"/>
</dbReference>
<evidence type="ECO:0000256" key="3">
    <source>
        <dbReference type="ARBA" id="ARBA00022475"/>
    </source>
</evidence>
<evidence type="ECO:0000313" key="11">
    <source>
        <dbReference type="Proteomes" id="UP000199019"/>
    </source>
</evidence>
<keyword evidence="4 7" id="KW-0812">Transmembrane</keyword>
<gene>
    <name evidence="10" type="ORF">SAMN05216199_2278</name>
</gene>
<comment type="similarity">
    <text evidence="2 7">Belongs to the DedA family.</text>
</comment>
<name>A0A1H9V3V0_9MICO</name>
<feature type="compositionally biased region" description="Basic and acidic residues" evidence="8">
    <location>
        <begin position="210"/>
        <end position="233"/>
    </location>
</feature>
<dbReference type="AlphaFoldDB" id="A0A1H9V3V0"/>
<evidence type="ECO:0000256" key="4">
    <source>
        <dbReference type="ARBA" id="ARBA00022692"/>
    </source>
</evidence>
<dbReference type="RefSeq" id="WP_091758127.1">
    <property type="nucleotide sequence ID" value="NZ_FOHB01000003.1"/>
</dbReference>
<dbReference type="GO" id="GO:0005886">
    <property type="term" value="C:plasma membrane"/>
    <property type="evidence" value="ECO:0007669"/>
    <property type="project" value="UniProtKB-SubCell"/>
</dbReference>
<sequence>MTATAVAQSALNVLDPNSLLSHFGALGVFLVLFAETGLLIGFFLPGDSLLFTAGLLCATSATSAVHLSLVAVLPAAVAGALLGAQAGYLIGARVGPRLLDRPDRPRLQQAVTRSRGALHRYGPAKAVVLARFIPLVRTVLNPLAGTIALPVATFTLWQVVGGVLWTVGVTLAGYLLGSSVPNVDRYLLPIIAVVVALSLIPVALEVRRSRSGRDPRQSGRDPRHGRDAGHDVAVRPTPEQDAT</sequence>
<dbReference type="PANTHER" id="PTHR30353:SF0">
    <property type="entry name" value="TRANSMEMBRANE PROTEIN"/>
    <property type="match status" value="1"/>
</dbReference>
<feature type="transmembrane region" description="Helical" evidence="7">
    <location>
        <begin position="147"/>
        <end position="174"/>
    </location>
</feature>
<dbReference type="InterPro" id="IPR032818">
    <property type="entry name" value="DedA-like"/>
</dbReference>
<feature type="transmembrane region" description="Helical" evidence="7">
    <location>
        <begin position="20"/>
        <end position="42"/>
    </location>
</feature>
<keyword evidence="11" id="KW-1185">Reference proteome</keyword>
<reference evidence="11" key="1">
    <citation type="submission" date="2016-10" db="EMBL/GenBank/DDBJ databases">
        <authorList>
            <person name="Varghese N."/>
            <person name="Submissions S."/>
        </authorList>
    </citation>
    <scope>NUCLEOTIDE SEQUENCE [LARGE SCALE GENOMIC DNA]</scope>
    <source>
        <strain evidence="11">CGMCC 1.6963</strain>
    </source>
</reference>
<dbReference type="InterPro" id="IPR032816">
    <property type="entry name" value="VTT_dom"/>
</dbReference>
<feature type="domain" description="VTT" evidence="9">
    <location>
        <begin position="44"/>
        <end position="174"/>
    </location>
</feature>
<keyword evidence="3 7" id="KW-1003">Cell membrane</keyword>
<comment type="caution">
    <text evidence="7">Lacks conserved residue(s) required for the propagation of feature annotation.</text>
</comment>
<evidence type="ECO:0000256" key="8">
    <source>
        <dbReference type="SAM" id="MobiDB-lite"/>
    </source>
</evidence>
<evidence type="ECO:0000256" key="7">
    <source>
        <dbReference type="RuleBase" id="RU367016"/>
    </source>
</evidence>
<protein>
    <submittedName>
        <fullName evidence="10">Membrane-associated protein</fullName>
    </submittedName>
</protein>
<dbReference type="OrthoDB" id="9813426at2"/>
<evidence type="ECO:0000256" key="1">
    <source>
        <dbReference type="ARBA" id="ARBA00004651"/>
    </source>
</evidence>
<evidence type="ECO:0000256" key="2">
    <source>
        <dbReference type="ARBA" id="ARBA00010792"/>
    </source>
</evidence>
<organism evidence="10 11">
    <name type="scientific">Pedococcus cremeus</name>
    <dbReference type="NCBI Taxonomy" id="587636"/>
    <lineage>
        <taxon>Bacteria</taxon>
        <taxon>Bacillati</taxon>
        <taxon>Actinomycetota</taxon>
        <taxon>Actinomycetes</taxon>
        <taxon>Micrococcales</taxon>
        <taxon>Intrasporangiaceae</taxon>
        <taxon>Pedococcus</taxon>
    </lineage>
</organism>